<name>A0A9D1PHR2_9FIRM</name>
<organism evidence="3 4">
    <name type="scientific">Candidatus Butyricicoccus avistercoris</name>
    <dbReference type="NCBI Taxonomy" id="2838518"/>
    <lineage>
        <taxon>Bacteria</taxon>
        <taxon>Bacillati</taxon>
        <taxon>Bacillota</taxon>
        <taxon>Clostridia</taxon>
        <taxon>Eubacteriales</taxon>
        <taxon>Butyricicoccaceae</taxon>
        <taxon>Butyricicoccus</taxon>
    </lineage>
</organism>
<evidence type="ECO:0000313" key="3">
    <source>
        <dbReference type="EMBL" id="HIV62314.1"/>
    </source>
</evidence>
<feature type="signal peptide" evidence="2">
    <location>
        <begin position="1"/>
        <end position="22"/>
    </location>
</feature>
<proteinExistence type="predicted"/>
<evidence type="ECO:0008006" key="5">
    <source>
        <dbReference type="Google" id="ProtNLM"/>
    </source>
</evidence>
<protein>
    <recommendedName>
        <fullName evidence="5">Lipoprotein</fullName>
    </recommendedName>
</protein>
<dbReference type="EMBL" id="DXIE01000033">
    <property type="protein sequence ID" value="HIV62314.1"/>
    <property type="molecule type" value="Genomic_DNA"/>
</dbReference>
<feature type="region of interest" description="Disordered" evidence="1">
    <location>
        <begin position="23"/>
        <end position="69"/>
    </location>
</feature>
<evidence type="ECO:0000256" key="1">
    <source>
        <dbReference type="SAM" id="MobiDB-lite"/>
    </source>
</evidence>
<reference evidence="3" key="2">
    <citation type="submission" date="2021-04" db="EMBL/GenBank/DDBJ databases">
        <authorList>
            <person name="Gilroy R."/>
        </authorList>
    </citation>
    <scope>NUCLEOTIDE SEQUENCE</scope>
    <source>
        <strain evidence="3">CHK193-4272</strain>
    </source>
</reference>
<feature type="compositionally biased region" description="Low complexity" evidence="1">
    <location>
        <begin position="28"/>
        <end position="42"/>
    </location>
</feature>
<dbReference type="PROSITE" id="PS51257">
    <property type="entry name" value="PROKAR_LIPOPROTEIN"/>
    <property type="match status" value="1"/>
</dbReference>
<evidence type="ECO:0000313" key="4">
    <source>
        <dbReference type="Proteomes" id="UP000886808"/>
    </source>
</evidence>
<comment type="caution">
    <text evidence="3">The sequence shown here is derived from an EMBL/GenBank/DDBJ whole genome shotgun (WGS) entry which is preliminary data.</text>
</comment>
<dbReference type="AlphaFoldDB" id="A0A9D1PHR2"/>
<reference evidence="3" key="1">
    <citation type="journal article" date="2021" name="PeerJ">
        <title>Extensive microbial diversity within the chicken gut microbiome revealed by metagenomics and culture.</title>
        <authorList>
            <person name="Gilroy R."/>
            <person name="Ravi A."/>
            <person name="Getino M."/>
            <person name="Pursley I."/>
            <person name="Horton D.L."/>
            <person name="Alikhan N.F."/>
            <person name="Baker D."/>
            <person name="Gharbi K."/>
            <person name="Hall N."/>
            <person name="Watson M."/>
            <person name="Adriaenssens E.M."/>
            <person name="Foster-Nyarko E."/>
            <person name="Jarju S."/>
            <person name="Secka A."/>
            <person name="Antonio M."/>
            <person name="Oren A."/>
            <person name="Chaudhuri R.R."/>
            <person name="La Ragione R."/>
            <person name="Hildebrand F."/>
            <person name="Pallen M.J."/>
        </authorList>
    </citation>
    <scope>NUCLEOTIDE SEQUENCE</scope>
    <source>
        <strain evidence="3">CHK193-4272</strain>
    </source>
</reference>
<accession>A0A9D1PHR2</accession>
<dbReference type="Proteomes" id="UP000886808">
    <property type="component" value="Unassembled WGS sequence"/>
</dbReference>
<evidence type="ECO:0000256" key="2">
    <source>
        <dbReference type="SAM" id="SignalP"/>
    </source>
</evidence>
<feature type="compositionally biased region" description="Polar residues" evidence="1">
    <location>
        <begin position="58"/>
        <end position="69"/>
    </location>
</feature>
<feature type="chain" id="PRO_5039652698" description="Lipoprotein" evidence="2">
    <location>
        <begin position="23"/>
        <end position="227"/>
    </location>
</feature>
<sequence>MKKNIVSALLALTCVFSMTACNKTKPNSSSSETEAKTSTQTEVSSSAPTQPEDKQDTNQDTNKTVSNELSVSEARSIVAETIDTNTYLILDGKTNLEIDSNKYHTFIIANKSDNKAVGQIAVDCKTGEKFNYKGENTIEDYSNFKLYDPKVDIQANWEGIFTDGTRTLELLPMDDKSFEYMIDDGEDGGIAQVAGNTAKDISRDVTFTYGEDGSITISGEITGVFTR</sequence>
<gene>
    <name evidence="3" type="ORF">H9746_05695</name>
</gene>
<keyword evidence="2" id="KW-0732">Signal</keyword>